<feature type="domain" description="FUZ/MON1/HPS1 first Longin" evidence="3">
    <location>
        <begin position="201"/>
        <end position="328"/>
    </location>
</feature>
<sequence length="676" mass="74120">MSTRKDTNPKENTSDRHSDLLTVSEDYFPPLPPRSLPAPQLPTHLPARPPPLSHRASTASLAAKATTAISLPEGVYAQQQDGVSSGNASGNVTTAPSFSEGDAGSIRSIAPTVSTADGGEEGRENLEMMLSEILEEDREDGILAGLGTLRASALPRTTTEADDYSDLDLDSDSESVDSHSGDEEDAAPEEQRLHHFRSHRKHFFILSAAGKPVFSFHGNDSIVIPHLGAISAIISSFSTPSSSTTDNLQSFATPTTLFTVLSLPPLYLLATSTLPYETPYHLSAQLSLLHSQILSTITTPTLQSAFKNRFNFDLRRLIGGTEPILRSLCTHLPSSTSHLLSNALCILHLRASHRRIIHNMLIQYRAPSLLYGLILAPHKLVAVCRPKRHSLHPSDLQLLFNLLYNTPTFAEVGTEHWVPLCLPKFNDKGFLHVYVCFFTEGLACVLVSADKEAFYQLREMREKLVEGMKKAGLVSKGGHAGKDMIIKAGILEEKVKGYDNPVATWGVRHWVVKERGLVQITMPRCPGRMKKKRPKPEALSPGVDAGQITPDAGSSSTGSNAADNTDTEVDTSSRYTSIWRRLWTEVHTPPTSGVKGKIAFITIDSPSEALPESSSQAPQSISKQRQALLHVTQPYEIYAIGRKGVTRDQMIRAVREIVRWVKREEERVWVVGGATF</sequence>
<reference evidence="5 6" key="1">
    <citation type="submission" date="2019-04" db="EMBL/GenBank/DDBJ databases">
        <title>Comparative genomics and transcriptomics to analyze fruiting body development in filamentous ascomycetes.</title>
        <authorList>
            <consortium name="DOE Joint Genome Institute"/>
            <person name="Lutkenhaus R."/>
            <person name="Traeger S."/>
            <person name="Breuer J."/>
            <person name="Kuo A."/>
            <person name="Lipzen A."/>
            <person name="Pangilinan J."/>
            <person name="Dilworth D."/>
            <person name="Sandor L."/>
            <person name="Poggeler S."/>
            <person name="Barry K."/>
            <person name="Grigoriev I.V."/>
            <person name="Nowrousian M."/>
        </authorList>
    </citation>
    <scope>NUCLEOTIDE SEQUENCE [LARGE SCALE GENOMIC DNA]</scope>
    <source>
        <strain evidence="5 6">CBS 389.68</strain>
    </source>
</reference>
<keyword evidence="1" id="KW-0926">Vacuole</keyword>
<feature type="region of interest" description="Disordered" evidence="2">
    <location>
        <begin position="157"/>
        <end position="190"/>
    </location>
</feature>
<keyword evidence="6" id="KW-1185">Reference proteome</keyword>
<evidence type="ECO:0000256" key="2">
    <source>
        <dbReference type="SAM" id="MobiDB-lite"/>
    </source>
</evidence>
<comment type="function">
    <text evidence="1">Required for multiple vacuole delivery pathways including the cytoplasm to vacuole transport (Cvt), autophagy, pexophagy and endocytosis.</text>
</comment>
<evidence type="ECO:0000259" key="3">
    <source>
        <dbReference type="Pfam" id="PF19036"/>
    </source>
</evidence>
<name>A0A4S2N846_9PEZI</name>
<dbReference type="InterPro" id="IPR043971">
    <property type="entry name" value="FUZ/MON1/HPS1_longin_2"/>
</dbReference>
<dbReference type="Pfam" id="PF19037">
    <property type="entry name" value="Fuz_longin_2"/>
    <property type="match status" value="1"/>
</dbReference>
<dbReference type="GO" id="GO:0000329">
    <property type="term" value="C:fungal-type vacuole membrane"/>
    <property type="evidence" value="ECO:0007669"/>
    <property type="project" value="TreeGrafter"/>
</dbReference>
<dbReference type="PANTHER" id="PTHR13027">
    <property type="entry name" value="SAND PROTEIN-RELATED"/>
    <property type="match status" value="1"/>
</dbReference>
<evidence type="ECO:0000313" key="6">
    <source>
        <dbReference type="Proteomes" id="UP000298138"/>
    </source>
</evidence>
<keyword evidence="1" id="KW-0472">Membrane</keyword>
<feature type="region of interest" description="Disordered" evidence="2">
    <location>
        <begin position="525"/>
        <end position="570"/>
    </location>
</feature>
<feature type="compositionally biased region" description="Polar residues" evidence="2">
    <location>
        <begin position="552"/>
        <end position="570"/>
    </location>
</feature>
<accession>A0A4S2N846</accession>
<dbReference type="EMBL" id="ML220112">
    <property type="protein sequence ID" value="TGZ85549.1"/>
    <property type="molecule type" value="Genomic_DNA"/>
</dbReference>
<feature type="domain" description="FUZ/MON1/HPS1 second Longin" evidence="4">
    <location>
        <begin position="368"/>
        <end position="465"/>
    </location>
</feature>
<dbReference type="InterPro" id="IPR004353">
    <property type="entry name" value="Mon1"/>
</dbReference>
<proteinExistence type="inferred from homology"/>
<dbReference type="STRING" id="341454.A0A4S2N846"/>
<keyword evidence="1" id="KW-0967">Endosome</keyword>
<feature type="compositionally biased region" description="Acidic residues" evidence="2">
    <location>
        <begin position="160"/>
        <end position="175"/>
    </location>
</feature>
<dbReference type="GO" id="GO:0016192">
    <property type="term" value="P:vesicle-mediated transport"/>
    <property type="evidence" value="ECO:0007669"/>
    <property type="project" value="InterPro"/>
</dbReference>
<feature type="region of interest" description="Disordered" evidence="2">
    <location>
        <begin position="80"/>
        <end position="122"/>
    </location>
</feature>
<dbReference type="InterPro" id="IPR043972">
    <property type="entry name" value="FUZ/MON1/HPS1_longin_1"/>
</dbReference>
<feature type="region of interest" description="Disordered" evidence="2">
    <location>
        <begin position="1"/>
        <end position="63"/>
    </location>
</feature>
<organism evidence="5 6">
    <name type="scientific">Ascodesmis nigricans</name>
    <dbReference type="NCBI Taxonomy" id="341454"/>
    <lineage>
        <taxon>Eukaryota</taxon>
        <taxon>Fungi</taxon>
        <taxon>Dikarya</taxon>
        <taxon>Ascomycota</taxon>
        <taxon>Pezizomycotina</taxon>
        <taxon>Pezizomycetes</taxon>
        <taxon>Pezizales</taxon>
        <taxon>Ascodesmidaceae</taxon>
        <taxon>Ascodesmis</taxon>
    </lineage>
</organism>
<dbReference type="PANTHER" id="PTHR13027:SF7">
    <property type="entry name" value="VACUOLAR FUSION PROTEIN MON1 HOMOLOG"/>
    <property type="match status" value="1"/>
</dbReference>
<feature type="compositionally biased region" description="Basic and acidic residues" evidence="2">
    <location>
        <begin position="1"/>
        <end position="19"/>
    </location>
</feature>
<dbReference type="InParanoid" id="A0A4S2N846"/>
<gene>
    <name evidence="5" type="ORF">EX30DRAFT_337893</name>
</gene>
<dbReference type="PRINTS" id="PR01546">
    <property type="entry name" value="YEAST73DUF"/>
</dbReference>
<feature type="compositionally biased region" description="Polar residues" evidence="2">
    <location>
        <begin position="80"/>
        <end position="97"/>
    </location>
</feature>
<dbReference type="Pfam" id="PF19036">
    <property type="entry name" value="Fuz_longin_1"/>
    <property type="match status" value="1"/>
</dbReference>
<dbReference type="FunCoup" id="A0A4S2N846">
    <property type="interactions" value="524"/>
</dbReference>
<dbReference type="Proteomes" id="UP000298138">
    <property type="component" value="Unassembled WGS sequence"/>
</dbReference>
<evidence type="ECO:0000256" key="1">
    <source>
        <dbReference type="RuleBase" id="RU367048"/>
    </source>
</evidence>
<dbReference type="GO" id="GO:0032585">
    <property type="term" value="C:multivesicular body membrane"/>
    <property type="evidence" value="ECO:0007669"/>
    <property type="project" value="UniProtKB-SubCell"/>
</dbReference>
<evidence type="ECO:0000259" key="4">
    <source>
        <dbReference type="Pfam" id="PF19037"/>
    </source>
</evidence>
<keyword evidence="1" id="KW-0653">Protein transport</keyword>
<dbReference type="AlphaFoldDB" id="A0A4S2N846"/>
<keyword evidence="1" id="KW-0813">Transport</keyword>
<dbReference type="GO" id="GO:0035658">
    <property type="term" value="C:Mon1-Ccz1 complex"/>
    <property type="evidence" value="ECO:0007669"/>
    <property type="project" value="TreeGrafter"/>
</dbReference>
<feature type="compositionally biased region" description="Pro residues" evidence="2">
    <location>
        <begin position="29"/>
        <end position="40"/>
    </location>
</feature>
<dbReference type="GO" id="GO:0006914">
    <property type="term" value="P:autophagy"/>
    <property type="evidence" value="ECO:0007669"/>
    <property type="project" value="UniProtKB-UniRule"/>
</dbReference>
<keyword evidence="1" id="KW-0072">Autophagy</keyword>
<evidence type="ECO:0000313" key="5">
    <source>
        <dbReference type="EMBL" id="TGZ85549.1"/>
    </source>
</evidence>
<comment type="similarity">
    <text evidence="1">Belongs to the MON1/SAND family.</text>
</comment>
<dbReference type="GO" id="GO:0006623">
    <property type="term" value="P:protein targeting to vacuole"/>
    <property type="evidence" value="ECO:0007669"/>
    <property type="project" value="UniProtKB-UniRule"/>
</dbReference>
<comment type="subcellular location">
    <subcellularLocation>
        <location evidence="1">Endosome</location>
        <location evidence="1">Multivesicular body membrane</location>
        <topology evidence="1">Peripheral membrane protein</topology>
    </subcellularLocation>
    <subcellularLocation>
        <location evidence="1">Prevacuolar compartment membrane</location>
        <topology evidence="1">Peripheral membrane protein</topology>
    </subcellularLocation>
    <subcellularLocation>
        <location evidence="1">Vacuole membrane</location>
        <topology evidence="1">Peripheral membrane protein</topology>
    </subcellularLocation>
</comment>
<protein>
    <recommendedName>
        <fullName evidence="1">Vacuolar fusion protein MON1</fullName>
    </recommendedName>
</protein>
<dbReference type="OrthoDB" id="272411at2759"/>